<dbReference type="SUPFAM" id="SSF52266">
    <property type="entry name" value="SGNH hydrolase"/>
    <property type="match status" value="1"/>
</dbReference>
<organism evidence="2">
    <name type="scientific">Stegastes partitus</name>
    <name type="common">bicolor damselfish</name>
    <dbReference type="NCBI Taxonomy" id="144197"/>
    <lineage>
        <taxon>Eukaryota</taxon>
        <taxon>Metazoa</taxon>
        <taxon>Chordata</taxon>
        <taxon>Craniata</taxon>
        <taxon>Vertebrata</taxon>
        <taxon>Euteleostomi</taxon>
        <taxon>Actinopterygii</taxon>
        <taxon>Neopterygii</taxon>
        <taxon>Teleostei</taxon>
        <taxon>Neoteleostei</taxon>
        <taxon>Acanthomorphata</taxon>
        <taxon>Ovalentaria</taxon>
        <taxon>Pomacentridae</taxon>
        <taxon>Stegastes</taxon>
    </lineage>
</organism>
<evidence type="ECO:0008006" key="3">
    <source>
        <dbReference type="Google" id="ProtNLM"/>
    </source>
</evidence>
<feature type="chain" id="PRO_5017198330" description="SGNH hydrolase-type esterase domain-containing protein" evidence="1">
    <location>
        <begin position="22"/>
        <end position="271"/>
    </location>
</feature>
<accession>A0A3B5BJR4</accession>
<evidence type="ECO:0000313" key="2">
    <source>
        <dbReference type="Ensembl" id="ENSSPAP00000027717.1"/>
    </source>
</evidence>
<proteinExistence type="predicted"/>
<reference evidence="2" key="1">
    <citation type="submission" date="2023-09" db="UniProtKB">
        <authorList>
            <consortium name="Ensembl"/>
        </authorList>
    </citation>
    <scope>IDENTIFICATION</scope>
</reference>
<protein>
    <recommendedName>
        <fullName evidence="3">SGNH hydrolase-type esterase domain-containing protein</fullName>
    </recommendedName>
</protein>
<evidence type="ECO:0000256" key="1">
    <source>
        <dbReference type="SAM" id="SignalP"/>
    </source>
</evidence>
<name>A0A3B5BJR4_9TELE</name>
<dbReference type="GeneTree" id="ENSGT00940000177140"/>
<feature type="signal peptide" evidence="1">
    <location>
        <begin position="1"/>
        <end position="21"/>
    </location>
</feature>
<keyword evidence="1" id="KW-0732">Signal</keyword>
<sequence length="271" mass="30106">MICKGWIFNISVLCVFVPGRGTGYRHAVRRWPTSLVTGRSHKLVIPAEAPEKKFVLLVGDSHLRSIADGIVAMPEGKLSFGVMSTPGAAAAELQAEFKKAVLPRKPHAVLVQAPSNNLTASRTIHEAAADFGKFLATVCSQHANVVVTDFPPRLNVNLNLQQHLRQEYCRVAASVKYYPVTEYFPMNNLELWCRDGVHLSDTVGMPVLAQLMWKASYMVLELPAPPKLQSPPRQAQCPPSQRIVVTREVIKRVPPANPFEWSTVRRGQKVR</sequence>
<dbReference type="Gene3D" id="3.40.50.1110">
    <property type="entry name" value="SGNH hydrolase"/>
    <property type="match status" value="1"/>
</dbReference>
<dbReference type="AlphaFoldDB" id="A0A3B5BJR4"/>
<dbReference type="InterPro" id="IPR036514">
    <property type="entry name" value="SGNH_hydro_sf"/>
</dbReference>
<dbReference type="Ensembl" id="ENSSPAT00000028170.1">
    <property type="protein sequence ID" value="ENSSPAP00000027717.1"/>
    <property type="gene ID" value="ENSSPAG00000020892.1"/>
</dbReference>
<dbReference type="STRING" id="144197.ENSSPAP00000027717"/>